<keyword evidence="5" id="KW-1185">Reference proteome</keyword>
<dbReference type="InterPro" id="IPR001509">
    <property type="entry name" value="Epimerase_deHydtase"/>
</dbReference>
<dbReference type="HOGENOM" id="CLU_007383_9_2_1"/>
<dbReference type="InParanoid" id="G0VES5"/>
<dbReference type="OMA" id="KRFFITE"/>
<dbReference type="RefSeq" id="XP_003676427.1">
    <property type="nucleotide sequence ID" value="XM_003676379.1"/>
</dbReference>
<reference evidence="4 5" key="1">
    <citation type="journal article" date="2011" name="Proc. Natl. Acad. Sci. U.S.A.">
        <title>Evolutionary erosion of yeast sex chromosomes by mating-type switching accidents.</title>
        <authorList>
            <person name="Gordon J.L."/>
            <person name="Armisen D."/>
            <person name="Proux-Wera E."/>
            <person name="Oheigeartaigh S.S."/>
            <person name="Byrne K.P."/>
            <person name="Wolfe K.H."/>
        </authorList>
    </citation>
    <scope>NUCLEOTIDE SEQUENCE [LARGE SCALE GENOMIC DNA]</scope>
    <source>
        <strain evidence="5">ATCC 76901 / BCRC 22586 / CBS 4309 / NBRC 1992 / NRRL Y-12630</strain>
    </source>
</reference>
<evidence type="ECO:0000256" key="1">
    <source>
        <dbReference type="ARBA" id="ARBA00023002"/>
    </source>
</evidence>
<feature type="domain" description="NAD-dependent epimerase/dehydratase" evidence="3">
    <location>
        <begin position="9"/>
        <end position="263"/>
    </location>
</feature>
<dbReference type="Pfam" id="PF01370">
    <property type="entry name" value="Epimerase"/>
    <property type="match status" value="1"/>
</dbReference>
<dbReference type="EMBL" id="HE576755">
    <property type="protein sequence ID" value="CCC70066.1"/>
    <property type="molecule type" value="Genomic_DNA"/>
</dbReference>
<name>G0VES5_NAUCA</name>
<dbReference type="Proteomes" id="UP000001640">
    <property type="component" value="Chromosome 4"/>
</dbReference>
<dbReference type="SUPFAM" id="SSF51735">
    <property type="entry name" value="NAD(P)-binding Rossmann-fold domains"/>
    <property type="match status" value="1"/>
</dbReference>
<accession>G0VES5</accession>
<dbReference type="InterPro" id="IPR050425">
    <property type="entry name" value="NAD(P)_dehydrat-like"/>
</dbReference>
<dbReference type="InterPro" id="IPR036291">
    <property type="entry name" value="NAD(P)-bd_dom_sf"/>
</dbReference>
<dbReference type="AlphaFoldDB" id="G0VES5"/>
<keyword evidence="1" id="KW-0560">Oxidoreductase</keyword>
<evidence type="ECO:0000313" key="5">
    <source>
        <dbReference type="Proteomes" id="UP000001640"/>
    </source>
</evidence>
<evidence type="ECO:0000313" key="4">
    <source>
        <dbReference type="EMBL" id="CCC70066.1"/>
    </source>
</evidence>
<dbReference type="FunFam" id="3.40.50.720:FF:000191">
    <property type="entry name" value="Methylglyoxal reductase (NADPH-dependent)"/>
    <property type="match status" value="1"/>
</dbReference>
<reference key="2">
    <citation type="submission" date="2011-08" db="EMBL/GenBank/DDBJ databases">
        <title>Genome sequence of Naumovozyma castellii.</title>
        <authorList>
            <person name="Gordon J.L."/>
            <person name="Armisen D."/>
            <person name="Proux-Wera E."/>
            <person name="OhEigeartaigh S.S."/>
            <person name="Byrne K.P."/>
            <person name="Wolfe K.H."/>
        </authorList>
    </citation>
    <scope>NUCLEOTIDE SEQUENCE</scope>
    <source>
        <strain>Type strain:CBS 4309</strain>
    </source>
</reference>
<protein>
    <recommendedName>
        <fullName evidence="3">NAD-dependent epimerase/dehydratase domain-containing protein</fullName>
    </recommendedName>
</protein>
<dbReference type="KEGG" id="ncs:NCAS_0D04850"/>
<dbReference type="PANTHER" id="PTHR10366:SF844">
    <property type="entry name" value="NADPH-DEPENDENT METHYLGLYOXAL REDUCTASE GRE2"/>
    <property type="match status" value="1"/>
</dbReference>
<evidence type="ECO:0000256" key="2">
    <source>
        <dbReference type="ARBA" id="ARBA00023445"/>
    </source>
</evidence>
<dbReference type="GO" id="GO:0016616">
    <property type="term" value="F:oxidoreductase activity, acting on the CH-OH group of donors, NAD or NADP as acceptor"/>
    <property type="evidence" value="ECO:0007669"/>
    <property type="project" value="TreeGrafter"/>
</dbReference>
<dbReference type="eggNOG" id="KOG1502">
    <property type="taxonomic scope" value="Eukaryota"/>
</dbReference>
<dbReference type="GeneID" id="96903672"/>
<comment type="similarity">
    <text evidence="2">Belongs to the NAD(P)-dependent epimerase/dehydratase family. Dihydroflavonol-4-reductase subfamily.</text>
</comment>
<proteinExistence type="inferred from homology"/>
<organism evidence="4 5">
    <name type="scientific">Naumovozyma castellii</name>
    <name type="common">Yeast</name>
    <name type="synonym">Saccharomyces castellii</name>
    <dbReference type="NCBI Taxonomy" id="27288"/>
    <lineage>
        <taxon>Eukaryota</taxon>
        <taxon>Fungi</taxon>
        <taxon>Dikarya</taxon>
        <taxon>Ascomycota</taxon>
        <taxon>Saccharomycotina</taxon>
        <taxon>Saccharomycetes</taxon>
        <taxon>Saccharomycetales</taxon>
        <taxon>Saccharomycetaceae</taxon>
        <taxon>Naumovozyma</taxon>
    </lineage>
</organism>
<dbReference type="PANTHER" id="PTHR10366">
    <property type="entry name" value="NAD DEPENDENT EPIMERASE/DEHYDRATASE"/>
    <property type="match status" value="1"/>
</dbReference>
<sequence length="349" mass="38693">MEQINKNAILVSGADGFIALHIVNDLLQKGYTVIGSVRNPEEAALLMKDFNNNPKLIPVVVEDISKLNSFDHVFQEYGSQIKGVLHVASPVHFESSDVVNDLLIPALNGTTAVLNAIKEYAPQSVEKVVITSSFAGFVSPKQMADKNTVVTEDSWNDSTWENCQSDPISAYCASKKFAEKAAWDFLEKYKSEVKFELAVISPGWVFGPQLFSRGVKPVMNVSCEIINKIVHARSIDDVPFEMMGPYIDVRDTAKAHIFALENDSCNGHRLILNEGFFTAQEILDIVHNDFPEVGKDIPMGNPGTGKKLLEERFTADNSKTRKILGFPFRDLKETVDDTVAQIIEVNGKK</sequence>
<dbReference type="CDD" id="cd05227">
    <property type="entry name" value="AR_SDR_e"/>
    <property type="match status" value="1"/>
</dbReference>
<gene>
    <name evidence="4" type="primary">NCAS0D04850</name>
    <name evidence="4" type="ordered locus">NCAS_0D04850</name>
</gene>
<dbReference type="OrthoDB" id="2735536at2759"/>
<dbReference type="STRING" id="1064592.G0VES5"/>
<evidence type="ECO:0000259" key="3">
    <source>
        <dbReference type="Pfam" id="PF01370"/>
    </source>
</evidence>
<dbReference type="Gene3D" id="3.40.50.720">
    <property type="entry name" value="NAD(P)-binding Rossmann-like Domain"/>
    <property type="match status" value="1"/>
</dbReference>